<dbReference type="EMBL" id="UOFM01000275">
    <property type="protein sequence ID" value="VAW78691.1"/>
    <property type="molecule type" value="Genomic_DNA"/>
</dbReference>
<sequence>MKASKFLLVGLWGFLGFVSSANAALLGVCTFASGCGPDFAVSSADPIDYTYDAGTGTGVLSFSGTMGNTGFLDGQLSTAFSDVYGNSVPVLDATGGVEAFLMSLTVDSTGNLIGGSLSMEGRVVGFPGNITADSANGTLLDGNLIAGGAITQLGTDNAATIDFVGNMNVSSVLNIAGFGTGFGGLIGLNQATITTGSIVWNQSWTADVNSFDVVVPLPAAFWLFLSGITALTSVSRKARPTA</sequence>
<name>A0A3B0YH14_9ZZZZ</name>
<protein>
    <submittedName>
        <fullName evidence="1">Uncharacterized protein</fullName>
    </submittedName>
</protein>
<evidence type="ECO:0000313" key="1">
    <source>
        <dbReference type="EMBL" id="VAW78691.1"/>
    </source>
</evidence>
<reference evidence="1" key="1">
    <citation type="submission" date="2018-06" db="EMBL/GenBank/DDBJ databases">
        <authorList>
            <person name="Zhirakovskaya E."/>
        </authorList>
    </citation>
    <scope>NUCLEOTIDE SEQUENCE</scope>
</reference>
<dbReference type="PROSITE" id="PS51257">
    <property type="entry name" value="PROKAR_LIPOPROTEIN"/>
    <property type="match status" value="1"/>
</dbReference>
<proteinExistence type="predicted"/>
<dbReference type="AlphaFoldDB" id="A0A3B0YH14"/>
<gene>
    <name evidence="1" type="ORF">MNBD_GAMMA14-1842</name>
</gene>
<organism evidence="1">
    <name type="scientific">hydrothermal vent metagenome</name>
    <dbReference type="NCBI Taxonomy" id="652676"/>
    <lineage>
        <taxon>unclassified sequences</taxon>
        <taxon>metagenomes</taxon>
        <taxon>ecological metagenomes</taxon>
    </lineage>
</organism>
<accession>A0A3B0YH14</accession>